<dbReference type="KEGG" id="lfp:Y981_09380"/>
<gene>
    <name evidence="1" type="ORF">Y981_09380</name>
</gene>
<reference evidence="1 2" key="2">
    <citation type="journal article" date="2015" name="Biomed. Res. Int.">
        <title>Effects of Arsenite Resistance on the Growth and Functional Gene Expression of Leptospirillum ferriphilum and Acidithiobacillus thiooxidans in Pure Culture and Coculture.</title>
        <authorList>
            <person name="Jiang H."/>
            <person name="Liang Y."/>
            <person name="Yin H."/>
            <person name="Xiao Y."/>
            <person name="Guo X."/>
            <person name="Xu Y."/>
            <person name="Hu Q."/>
            <person name="Liu H."/>
            <person name="Liu X."/>
        </authorList>
    </citation>
    <scope>NUCLEOTIDE SEQUENCE [LARGE SCALE GENOMIC DNA]</scope>
    <source>
        <strain evidence="1 2">YSK</strain>
    </source>
</reference>
<name>A0A059Y302_9BACT</name>
<accession>A0A059Y302</accession>
<dbReference type="EMBL" id="CP007243">
    <property type="protein sequence ID" value="AIA31872.1"/>
    <property type="molecule type" value="Genomic_DNA"/>
</dbReference>
<reference evidence="2" key="1">
    <citation type="submission" date="2014-02" db="EMBL/GenBank/DDBJ databases">
        <title>Complete genome sequence and comparative genomic analysis of the nitrogen-fixing bacterium Leptospirillum ferriphilum YSK.</title>
        <authorList>
            <person name="Guo X."/>
            <person name="Yin H."/>
            <person name="Liang Y."/>
            <person name="Hu Q."/>
            <person name="Ma L."/>
            <person name="Xiao Y."/>
            <person name="Zhang X."/>
            <person name="Qiu G."/>
            <person name="Liu X."/>
        </authorList>
    </citation>
    <scope>NUCLEOTIDE SEQUENCE [LARGE SCALE GENOMIC DNA]</scope>
    <source>
        <strain evidence="2">YSK</strain>
    </source>
</reference>
<protein>
    <submittedName>
        <fullName evidence="1">Uncharacterized protein</fullName>
    </submittedName>
</protein>
<evidence type="ECO:0000313" key="1">
    <source>
        <dbReference type="EMBL" id="AIA31872.1"/>
    </source>
</evidence>
<sequence>MSWGIPENDSVDPEMDVFIFPNFSCIVDSSSPTKDRTLGTTVLLGLNFNDEGLFFLGIVNLGLAKQKRLELPHAIE</sequence>
<dbReference type="AlphaFoldDB" id="A0A059Y302"/>
<evidence type="ECO:0000313" key="2">
    <source>
        <dbReference type="Proteomes" id="UP000027059"/>
    </source>
</evidence>
<dbReference type="HOGENOM" id="CLU_2650035_0_0_0"/>
<keyword evidence="2" id="KW-1185">Reference proteome</keyword>
<dbReference type="Proteomes" id="UP000027059">
    <property type="component" value="Chromosome"/>
</dbReference>
<organism evidence="1 2">
    <name type="scientific">Leptospirillum ferriphilum YSK</name>
    <dbReference type="NCBI Taxonomy" id="1441628"/>
    <lineage>
        <taxon>Bacteria</taxon>
        <taxon>Pseudomonadati</taxon>
        <taxon>Nitrospirota</taxon>
        <taxon>Nitrospiria</taxon>
        <taxon>Nitrospirales</taxon>
        <taxon>Nitrospiraceae</taxon>
        <taxon>Leptospirillum</taxon>
    </lineage>
</organism>
<proteinExistence type="predicted"/>